<dbReference type="EMBL" id="SRLO01000358">
    <property type="protein sequence ID" value="TNN59338.1"/>
    <property type="molecule type" value="Genomic_DNA"/>
</dbReference>
<gene>
    <name evidence="1" type="ORF">EYF80_030441</name>
</gene>
<reference evidence="1 2" key="1">
    <citation type="submission" date="2019-03" db="EMBL/GenBank/DDBJ databases">
        <title>First draft genome of Liparis tanakae, snailfish: a comprehensive survey of snailfish specific genes.</title>
        <authorList>
            <person name="Kim W."/>
            <person name="Song I."/>
            <person name="Jeong J.-H."/>
            <person name="Kim D."/>
            <person name="Kim S."/>
            <person name="Ryu S."/>
            <person name="Song J.Y."/>
            <person name="Lee S.K."/>
        </authorList>
    </citation>
    <scope>NUCLEOTIDE SEQUENCE [LARGE SCALE GENOMIC DNA]</scope>
    <source>
        <tissue evidence="1">Muscle</tissue>
    </source>
</reference>
<dbReference type="AlphaFoldDB" id="A0A4Z2H0I1"/>
<accession>A0A4Z2H0I1</accession>
<dbReference type="Proteomes" id="UP000314294">
    <property type="component" value="Unassembled WGS sequence"/>
</dbReference>
<comment type="caution">
    <text evidence="1">The sequence shown here is derived from an EMBL/GenBank/DDBJ whole genome shotgun (WGS) entry which is preliminary data.</text>
</comment>
<evidence type="ECO:0000313" key="2">
    <source>
        <dbReference type="Proteomes" id="UP000314294"/>
    </source>
</evidence>
<sequence>MDQSVGRGKPLSGTKEENISITYLNGQKGLHDIPMNTSSESITHTLREKRTAELSPIVNPWCLLPRSMRRKEYYDTSAKSQGDNLNKSQIPILQLLTVEVNAAVISVNTNANVQMIQRENWSGDLVPRDHKVACDKKDGVINVSEPNFTRLWGQRKLECRDELHALVGGRLFQVQSNELYWDYQSTRMSRV</sequence>
<keyword evidence="2" id="KW-1185">Reference proteome</keyword>
<proteinExistence type="predicted"/>
<evidence type="ECO:0000313" key="1">
    <source>
        <dbReference type="EMBL" id="TNN59338.1"/>
    </source>
</evidence>
<protein>
    <submittedName>
        <fullName evidence="1">Uncharacterized protein</fullName>
    </submittedName>
</protein>
<organism evidence="1 2">
    <name type="scientific">Liparis tanakae</name>
    <name type="common">Tanaka's snailfish</name>
    <dbReference type="NCBI Taxonomy" id="230148"/>
    <lineage>
        <taxon>Eukaryota</taxon>
        <taxon>Metazoa</taxon>
        <taxon>Chordata</taxon>
        <taxon>Craniata</taxon>
        <taxon>Vertebrata</taxon>
        <taxon>Euteleostomi</taxon>
        <taxon>Actinopterygii</taxon>
        <taxon>Neopterygii</taxon>
        <taxon>Teleostei</taxon>
        <taxon>Neoteleostei</taxon>
        <taxon>Acanthomorphata</taxon>
        <taxon>Eupercaria</taxon>
        <taxon>Perciformes</taxon>
        <taxon>Cottioidei</taxon>
        <taxon>Cottales</taxon>
        <taxon>Liparidae</taxon>
        <taxon>Liparis</taxon>
    </lineage>
</organism>
<name>A0A4Z2H0I1_9TELE</name>